<feature type="domain" description="Major facilitator superfamily (MFS) profile" evidence="15">
    <location>
        <begin position="24"/>
        <end position="462"/>
    </location>
</feature>
<evidence type="ECO:0000256" key="7">
    <source>
        <dbReference type="ARBA" id="ARBA00022781"/>
    </source>
</evidence>
<evidence type="ECO:0000256" key="1">
    <source>
        <dbReference type="ARBA" id="ARBA00003279"/>
    </source>
</evidence>
<dbReference type="SUPFAM" id="SSF103473">
    <property type="entry name" value="MFS general substrate transporter"/>
    <property type="match status" value="1"/>
</dbReference>
<feature type="region of interest" description="Disordered" evidence="13">
    <location>
        <begin position="1"/>
        <end position="30"/>
    </location>
</feature>
<comment type="similarity">
    <text evidence="3">Belongs to the major facilitator superfamily. TCR/Tet family.</text>
</comment>
<feature type="transmembrane region" description="Helical" evidence="14">
    <location>
        <begin position="372"/>
        <end position="396"/>
    </location>
</feature>
<organism evidence="16 17">
    <name type="scientific">Actinocorallia libanotica</name>
    <dbReference type="NCBI Taxonomy" id="46162"/>
    <lineage>
        <taxon>Bacteria</taxon>
        <taxon>Bacillati</taxon>
        <taxon>Actinomycetota</taxon>
        <taxon>Actinomycetes</taxon>
        <taxon>Streptosporangiales</taxon>
        <taxon>Thermomonosporaceae</taxon>
        <taxon>Actinocorallia</taxon>
    </lineage>
</organism>
<dbReference type="PROSITE" id="PS50850">
    <property type="entry name" value="MFS"/>
    <property type="match status" value="1"/>
</dbReference>
<dbReference type="PANTHER" id="PTHR23501">
    <property type="entry name" value="MAJOR FACILITATOR SUPERFAMILY"/>
    <property type="match status" value="1"/>
</dbReference>
<comment type="subcellular location">
    <subcellularLocation>
        <location evidence="2">Cell membrane</location>
        <topology evidence="2">Multi-pass membrane protein</topology>
    </subcellularLocation>
</comment>
<feature type="transmembrane region" description="Helical" evidence="14">
    <location>
        <begin position="126"/>
        <end position="146"/>
    </location>
</feature>
<feature type="transmembrane region" description="Helical" evidence="14">
    <location>
        <begin position="284"/>
        <end position="303"/>
    </location>
</feature>
<feature type="transmembrane region" description="Helical" evidence="14">
    <location>
        <begin position="242"/>
        <end position="264"/>
    </location>
</feature>
<dbReference type="PANTHER" id="PTHR23501:SF188">
    <property type="entry name" value="TETRACYCLINE RESISTANCE PROTEIN"/>
    <property type="match status" value="1"/>
</dbReference>
<evidence type="ECO:0000259" key="15">
    <source>
        <dbReference type="PROSITE" id="PS50850"/>
    </source>
</evidence>
<keyword evidence="7" id="KW-0375">Hydrogen ion transport</keyword>
<feature type="transmembrane region" description="Helical" evidence="14">
    <location>
        <begin position="100"/>
        <end position="120"/>
    </location>
</feature>
<dbReference type="EMBL" id="BAAAHH010000004">
    <property type="protein sequence ID" value="GAA0943843.1"/>
    <property type="molecule type" value="Genomic_DNA"/>
</dbReference>
<accession>A0ABP4B4B2</accession>
<evidence type="ECO:0000313" key="16">
    <source>
        <dbReference type="EMBL" id="GAA0943843.1"/>
    </source>
</evidence>
<sequence>MTTENPSVRASTTAPPAAAPPTTATPAAAPGVRSTGLRLGALFGPVIFGVTAAGVALPEVARALEASPSAVAWVLTAHALALGIGTALAGRAADARGIRFVLLTGGLLLAAGAVVCLTAPHIGVLVAGRFLLAAGSGAMSSVALALAASSPPDRRPGILAIFGAVMSVFSAGATLAGGVVTEWLTWRLTLVLPALSLLALPLVLRQTAARPGSGRSLDLGGALLLTATAASFLILIQSSALSLSVGTVTVTAVLLVLAGAGLVVRTVRVPESFVPRSIVGDSMFVRAALTGAGVYAGLFGAMYAVPQLLVREHDWSVLSIGLWLLPGAVLGAALSRYAASRRDGRAGVLLMVTALACAVLLASVPFADGAPVLVIAGASTGFAAFAVTQLVTTELLSASIAPQQRGGAVSLLNLTFFVGGGVGSAAAGALAKSMELTGVVGVLAVFPLLGAVFALTLPGPGRPRGN</sequence>
<evidence type="ECO:0000256" key="6">
    <source>
        <dbReference type="ARBA" id="ARBA00022692"/>
    </source>
</evidence>
<feature type="transmembrane region" description="Helical" evidence="14">
    <location>
        <begin position="315"/>
        <end position="334"/>
    </location>
</feature>
<keyword evidence="10 14" id="KW-0472">Membrane</keyword>
<keyword evidence="17" id="KW-1185">Reference proteome</keyword>
<evidence type="ECO:0000256" key="12">
    <source>
        <dbReference type="ARBA" id="ARBA00040630"/>
    </source>
</evidence>
<dbReference type="RefSeq" id="WP_344238375.1">
    <property type="nucleotide sequence ID" value="NZ_BAAAHH010000004.1"/>
</dbReference>
<feature type="compositionally biased region" description="Low complexity" evidence="13">
    <location>
        <begin position="12"/>
        <end position="30"/>
    </location>
</feature>
<evidence type="ECO:0000256" key="4">
    <source>
        <dbReference type="ARBA" id="ARBA00022449"/>
    </source>
</evidence>
<feature type="transmembrane region" description="Helical" evidence="14">
    <location>
        <begin position="216"/>
        <end position="236"/>
    </location>
</feature>
<keyword evidence="5" id="KW-1003">Cell membrane</keyword>
<dbReference type="Gene3D" id="1.20.1250.20">
    <property type="entry name" value="MFS general substrate transporter like domains"/>
    <property type="match status" value="1"/>
</dbReference>
<feature type="transmembrane region" description="Helical" evidence="14">
    <location>
        <begin position="39"/>
        <end position="58"/>
    </location>
</feature>
<protein>
    <recommendedName>
        <fullName evidence="12">Tetracycline resistance protein</fullName>
    </recommendedName>
</protein>
<proteinExistence type="inferred from homology"/>
<keyword evidence="11" id="KW-0046">Antibiotic resistance</keyword>
<dbReference type="PRINTS" id="PR01036">
    <property type="entry name" value="TCRTETB"/>
</dbReference>
<keyword evidence="6 14" id="KW-0812">Transmembrane</keyword>
<dbReference type="Proteomes" id="UP001500665">
    <property type="component" value="Unassembled WGS sequence"/>
</dbReference>
<dbReference type="InterPro" id="IPR011701">
    <property type="entry name" value="MFS"/>
</dbReference>
<dbReference type="InterPro" id="IPR036259">
    <property type="entry name" value="MFS_trans_sf"/>
</dbReference>
<feature type="compositionally biased region" description="Polar residues" evidence="13">
    <location>
        <begin position="1"/>
        <end position="11"/>
    </location>
</feature>
<name>A0ABP4B4B2_9ACTN</name>
<evidence type="ECO:0000256" key="10">
    <source>
        <dbReference type="ARBA" id="ARBA00023136"/>
    </source>
</evidence>
<evidence type="ECO:0000256" key="13">
    <source>
        <dbReference type="SAM" id="MobiDB-lite"/>
    </source>
</evidence>
<dbReference type="Pfam" id="PF07690">
    <property type="entry name" value="MFS_1"/>
    <property type="match status" value="1"/>
</dbReference>
<evidence type="ECO:0000256" key="8">
    <source>
        <dbReference type="ARBA" id="ARBA00022989"/>
    </source>
</evidence>
<gene>
    <name evidence="16" type="ORF">GCM10009550_16160</name>
</gene>
<keyword evidence="4" id="KW-0813">Transport</keyword>
<dbReference type="InterPro" id="IPR020846">
    <property type="entry name" value="MFS_dom"/>
</dbReference>
<feature type="transmembrane region" description="Helical" evidence="14">
    <location>
        <begin position="158"/>
        <end position="180"/>
    </location>
</feature>
<comment type="function">
    <text evidence="1">Resistance to tetracycline by an active tetracycline efflux. This is an energy-dependent process that decreases the accumulation of the antibiotic in whole cells. This protein functions as a metal-tetracycline/H(+) antiporter.</text>
</comment>
<feature type="transmembrane region" description="Helical" evidence="14">
    <location>
        <begin position="408"/>
        <end position="430"/>
    </location>
</feature>
<keyword evidence="8 14" id="KW-1133">Transmembrane helix</keyword>
<keyword evidence="9" id="KW-0406">Ion transport</keyword>
<keyword evidence="4" id="KW-0050">Antiport</keyword>
<evidence type="ECO:0000256" key="9">
    <source>
        <dbReference type="ARBA" id="ARBA00023065"/>
    </source>
</evidence>
<evidence type="ECO:0000256" key="14">
    <source>
        <dbReference type="SAM" id="Phobius"/>
    </source>
</evidence>
<comment type="caution">
    <text evidence="16">The sequence shown here is derived from an EMBL/GenBank/DDBJ whole genome shotgun (WGS) entry which is preliminary data.</text>
</comment>
<evidence type="ECO:0000313" key="17">
    <source>
        <dbReference type="Proteomes" id="UP001500665"/>
    </source>
</evidence>
<feature type="transmembrane region" description="Helical" evidence="14">
    <location>
        <begin position="346"/>
        <end position="366"/>
    </location>
</feature>
<evidence type="ECO:0000256" key="5">
    <source>
        <dbReference type="ARBA" id="ARBA00022475"/>
    </source>
</evidence>
<reference evidence="17" key="1">
    <citation type="journal article" date="2019" name="Int. J. Syst. Evol. Microbiol.">
        <title>The Global Catalogue of Microorganisms (GCM) 10K type strain sequencing project: providing services to taxonomists for standard genome sequencing and annotation.</title>
        <authorList>
            <consortium name="The Broad Institute Genomics Platform"/>
            <consortium name="The Broad Institute Genome Sequencing Center for Infectious Disease"/>
            <person name="Wu L."/>
            <person name="Ma J."/>
        </authorList>
    </citation>
    <scope>NUCLEOTIDE SEQUENCE [LARGE SCALE GENOMIC DNA]</scope>
    <source>
        <strain evidence="17">JCM 10696</strain>
    </source>
</reference>
<evidence type="ECO:0000256" key="2">
    <source>
        <dbReference type="ARBA" id="ARBA00004651"/>
    </source>
</evidence>
<feature type="transmembrane region" description="Helical" evidence="14">
    <location>
        <begin position="70"/>
        <end position="88"/>
    </location>
</feature>
<evidence type="ECO:0000256" key="3">
    <source>
        <dbReference type="ARBA" id="ARBA00007520"/>
    </source>
</evidence>
<feature type="transmembrane region" description="Helical" evidence="14">
    <location>
        <begin position="436"/>
        <end position="457"/>
    </location>
</feature>
<feature type="transmembrane region" description="Helical" evidence="14">
    <location>
        <begin position="186"/>
        <end position="204"/>
    </location>
</feature>
<dbReference type="Gene3D" id="1.20.1720.10">
    <property type="entry name" value="Multidrug resistance protein D"/>
    <property type="match status" value="1"/>
</dbReference>
<evidence type="ECO:0000256" key="11">
    <source>
        <dbReference type="ARBA" id="ARBA00023251"/>
    </source>
</evidence>